<dbReference type="PANTHER" id="PTHR47736">
    <property type="entry name" value="BPI FOLD-CONTAINING FAMILY A MEMBER 3"/>
    <property type="match status" value="1"/>
</dbReference>
<organism evidence="3 4">
    <name type="scientific">Rousettus aegyptiacus</name>
    <name type="common">Egyptian fruit bat</name>
    <name type="synonym">Pteropus aegyptiacus</name>
    <dbReference type="NCBI Taxonomy" id="9407"/>
    <lineage>
        <taxon>Eukaryota</taxon>
        <taxon>Metazoa</taxon>
        <taxon>Chordata</taxon>
        <taxon>Craniata</taxon>
        <taxon>Vertebrata</taxon>
        <taxon>Euteleostomi</taxon>
        <taxon>Mammalia</taxon>
        <taxon>Eutheria</taxon>
        <taxon>Laurasiatheria</taxon>
        <taxon>Chiroptera</taxon>
        <taxon>Yinpterochiroptera</taxon>
        <taxon>Pteropodoidea</taxon>
        <taxon>Pteropodidae</taxon>
        <taxon>Rousettinae</taxon>
        <taxon>Rousettus</taxon>
    </lineage>
</organism>
<dbReference type="Proteomes" id="UP000593571">
    <property type="component" value="Unassembled WGS sequence"/>
</dbReference>
<sequence>MPPLWRLLVLLGLLFLLLALHKQPWPGLAKAHMDSKSTLARIIAQGLMKHNAEGRIQNIRLLDSINASWQMAPGIVGWLIGSRNFQQQQEGSINVSDIQLVCSGIQMCFHKEWFSANISLEFNVDIRLSSFDNKISKTHTCMNLAVEFWLEKDQFGRRDLVIGSCHAERSSIHTKVLNEDIPPKMKRFLYNFRDNLGKVIPHLVESQVCPLISEILRQLDVKLLKSLMEQADAHELDQL</sequence>
<evidence type="ECO:0000313" key="4">
    <source>
        <dbReference type="Proteomes" id="UP000593571"/>
    </source>
</evidence>
<feature type="domain" description="Lipid-binding serum glycoprotein N-terminal" evidence="2">
    <location>
        <begin position="46"/>
        <end position="219"/>
    </location>
</feature>
<dbReference type="InterPro" id="IPR017942">
    <property type="entry name" value="Lipid-bd_serum_glycop_N"/>
</dbReference>
<dbReference type="InterPro" id="IPR017943">
    <property type="entry name" value="Bactericidal_perm-incr_a/b_dom"/>
</dbReference>
<accession>A0A7J8DF47</accession>
<dbReference type="PANTHER" id="PTHR47736:SF1">
    <property type="entry name" value="BPI FOLD-CONTAINING FAMILY A MEMBER 3"/>
    <property type="match status" value="1"/>
</dbReference>
<feature type="signal peptide" evidence="1">
    <location>
        <begin position="1"/>
        <end position="19"/>
    </location>
</feature>
<protein>
    <submittedName>
        <fullName evidence="3">BPI fold containing family A member 3</fullName>
    </submittedName>
</protein>
<dbReference type="InterPro" id="IPR032946">
    <property type="entry name" value="Bpifa3"/>
</dbReference>
<dbReference type="SUPFAM" id="SSF55394">
    <property type="entry name" value="Bactericidal permeability-increasing protein, BPI"/>
    <property type="match status" value="1"/>
</dbReference>
<dbReference type="Pfam" id="PF01273">
    <property type="entry name" value="LBP_BPI_CETP"/>
    <property type="match status" value="1"/>
</dbReference>
<evidence type="ECO:0000259" key="2">
    <source>
        <dbReference type="Pfam" id="PF01273"/>
    </source>
</evidence>
<proteinExistence type="predicted"/>
<comment type="caution">
    <text evidence="3">The sequence shown here is derived from an EMBL/GenBank/DDBJ whole genome shotgun (WGS) entry which is preliminary data.</text>
</comment>
<dbReference type="Gene3D" id="3.15.10.10">
    <property type="entry name" value="Bactericidal permeability-increasing protein, domain 1"/>
    <property type="match status" value="1"/>
</dbReference>
<dbReference type="AlphaFoldDB" id="A0A7J8DF47"/>
<dbReference type="EMBL" id="JACASE010000012">
    <property type="protein sequence ID" value="KAF6421771.1"/>
    <property type="molecule type" value="Genomic_DNA"/>
</dbReference>
<keyword evidence="1" id="KW-0732">Signal</keyword>
<dbReference type="GO" id="GO:0008289">
    <property type="term" value="F:lipid binding"/>
    <property type="evidence" value="ECO:0007669"/>
    <property type="project" value="InterPro"/>
</dbReference>
<evidence type="ECO:0000313" key="3">
    <source>
        <dbReference type="EMBL" id="KAF6421771.1"/>
    </source>
</evidence>
<reference evidence="3 4" key="1">
    <citation type="journal article" date="2020" name="Nature">
        <title>Six reference-quality genomes reveal evolution of bat adaptations.</title>
        <authorList>
            <person name="Jebb D."/>
            <person name="Huang Z."/>
            <person name="Pippel M."/>
            <person name="Hughes G.M."/>
            <person name="Lavrichenko K."/>
            <person name="Devanna P."/>
            <person name="Winkler S."/>
            <person name="Jermiin L.S."/>
            <person name="Skirmuntt E.C."/>
            <person name="Katzourakis A."/>
            <person name="Burkitt-Gray L."/>
            <person name="Ray D.A."/>
            <person name="Sullivan K.A.M."/>
            <person name="Roscito J.G."/>
            <person name="Kirilenko B.M."/>
            <person name="Davalos L.M."/>
            <person name="Corthals A.P."/>
            <person name="Power M.L."/>
            <person name="Jones G."/>
            <person name="Ransome R.D."/>
            <person name="Dechmann D.K.N."/>
            <person name="Locatelli A.G."/>
            <person name="Puechmaille S.J."/>
            <person name="Fedrigo O."/>
            <person name="Jarvis E.D."/>
            <person name="Hiller M."/>
            <person name="Vernes S.C."/>
            <person name="Myers E.W."/>
            <person name="Teeling E.C."/>
        </authorList>
    </citation>
    <scope>NUCLEOTIDE SEQUENCE [LARGE SCALE GENOMIC DNA]</scope>
    <source>
        <strain evidence="3">MRouAeg1</strain>
        <tissue evidence="3">Muscle</tissue>
    </source>
</reference>
<evidence type="ECO:0000256" key="1">
    <source>
        <dbReference type="SAM" id="SignalP"/>
    </source>
</evidence>
<feature type="chain" id="PRO_5029732695" evidence="1">
    <location>
        <begin position="20"/>
        <end position="239"/>
    </location>
</feature>
<gene>
    <name evidence="3" type="ORF">HJG63_001547</name>
</gene>
<name>A0A7J8DF47_ROUAE</name>
<keyword evidence="4" id="KW-1185">Reference proteome</keyword>